<evidence type="ECO:0000256" key="9">
    <source>
        <dbReference type="RuleBase" id="RU362042"/>
    </source>
</evidence>
<dbReference type="Proteomes" id="UP000253090">
    <property type="component" value="Unassembled WGS sequence"/>
</dbReference>
<evidence type="ECO:0000256" key="1">
    <source>
        <dbReference type="ARBA" id="ARBA00000677"/>
    </source>
</evidence>
<evidence type="ECO:0000256" key="5">
    <source>
        <dbReference type="ARBA" id="ARBA00022670"/>
    </source>
</evidence>
<dbReference type="PRINTS" id="PR00727">
    <property type="entry name" value="LEADERPTASE"/>
</dbReference>
<organism evidence="11 12">
    <name type="scientific">Fontibacillus phaseoli</name>
    <dbReference type="NCBI Taxonomy" id="1416533"/>
    <lineage>
        <taxon>Bacteria</taxon>
        <taxon>Bacillati</taxon>
        <taxon>Bacillota</taxon>
        <taxon>Bacilli</taxon>
        <taxon>Bacillales</taxon>
        <taxon>Paenibacillaceae</taxon>
        <taxon>Fontibacillus</taxon>
    </lineage>
</organism>
<dbReference type="GO" id="GO:0006465">
    <property type="term" value="P:signal peptide processing"/>
    <property type="evidence" value="ECO:0007669"/>
    <property type="project" value="InterPro"/>
</dbReference>
<dbReference type="OrthoDB" id="9802919at2"/>
<proteinExistence type="inferred from homology"/>
<dbReference type="Gene3D" id="2.10.109.10">
    <property type="entry name" value="Umud Fragment, subunit A"/>
    <property type="match status" value="1"/>
</dbReference>
<evidence type="ECO:0000256" key="6">
    <source>
        <dbReference type="ARBA" id="ARBA00022801"/>
    </source>
</evidence>
<keyword evidence="8" id="KW-0472">Membrane</keyword>
<dbReference type="InterPro" id="IPR019533">
    <property type="entry name" value="Peptidase_S26"/>
</dbReference>
<keyword evidence="5 8" id="KW-0645">Protease</keyword>
<dbReference type="NCBIfam" id="TIGR02227">
    <property type="entry name" value="sigpep_I_bact"/>
    <property type="match status" value="1"/>
</dbReference>
<reference evidence="11 12" key="1">
    <citation type="submission" date="2018-07" db="EMBL/GenBank/DDBJ databases">
        <title>Genomic Encyclopedia of Type Strains, Phase III (KMG-III): the genomes of soil and plant-associated and newly described type strains.</title>
        <authorList>
            <person name="Whitman W."/>
        </authorList>
    </citation>
    <scope>NUCLEOTIDE SEQUENCE [LARGE SCALE GENOMIC DNA]</scope>
    <source>
        <strain evidence="11 12">CECT 8333</strain>
    </source>
</reference>
<dbReference type="PANTHER" id="PTHR43390:SF1">
    <property type="entry name" value="CHLOROPLAST PROCESSING PEPTIDASE"/>
    <property type="match status" value="1"/>
</dbReference>
<evidence type="ECO:0000313" key="11">
    <source>
        <dbReference type="EMBL" id="RCX16209.1"/>
    </source>
</evidence>
<dbReference type="GO" id="GO:0004252">
    <property type="term" value="F:serine-type endopeptidase activity"/>
    <property type="evidence" value="ECO:0007669"/>
    <property type="project" value="InterPro"/>
</dbReference>
<dbReference type="EMBL" id="QPJW01000013">
    <property type="protein sequence ID" value="RCX16209.1"/>
    <property type="molecule type" value="Genomic_DNA"/>
</dbReference>
<accession>A0A369B3U6</accession>
<dbReference type="AlphaFoldDB" id="A0A369B3U6"/>
<feature type="active site" evidence="7">
    <location>
        <position position="69"/>
    </location>
</feature>
<feature type="domain" description="Peptidase S26" evidence="10">
    <location>
        <begin position="39"/>
        <end position="198"/>
    </location>
</feature>
<dbReference type="CDD" id="cd06530">
    <property type="entry name" value="S26_SPase_I"/>
    <property type="match status" value="1"/>
</dbReference>
<dbReference type="Pfam" id="PF10502">
    <property type="entry name" value="Peptidase_S26"/>
    <property type="match status" value="1"/>
</dbReference>
<dbReference type="InterPro" id="IPR036286">
    <property type="entry name" value="LexA/Signal_pep-like_sf"/>
</dbReference>
<dbReference type="RefSeq" id="WP_114498522.1">
    <property type="nucleotide sequence ID" value="NZ_QPJW01000013.1"/>
</dbReference>
<dbReference type="PANTHER" id="PTHR43390">
    <property type="entry name" value="SIGNAL PEPTIDASE I"/>
    <property type="match status" value="1"/>
</dbReference>
<feature type="transmembrane region" description="Helical" evidence="8">
    <location>
        <begin position="41"/>
        <end position="62"/>
    </location>
</feature>
<dbReference type="GO" id="GO:0009003">
    <property type="term" value="F:signal peptidase activity"/>
    <property type="evidence" value="ECO:0007669"/>
    <property type="project" value="UniProtKB-EC"/>
</dbReference>
<sequence length="206" mass="23308">MEPVFPSRHEEDLINNEQVNNSPAEKPVLPKKGWVTELWDMLKTVTIAFAVMLLLNVFVFNLSMVKGQSMEPTLEEQERLFVDKIVYRFTEPRAGEVVVLRDPSTGNDKKPFLVKRIVAVPGQTVEIRDHQLLVDGQSQSEPYTDTAIEDSDLAPVTLGKNEYFVMGDNRHAGRSKDSRYFGSVKKGSIVGRAEFVFWPIAKIRGL</sequence>
<dbReference type="GO" id="GO:0005886">
    <property type="term" value="C:plasma membrane"/>
    <property type="evidence" value="ECO:0007669"/>
    <property type="project" value="UniProtKB-SubCell"/>
</dbReference>
<evidence type="ECO:0000313" key="12">
    <source>
        <dbReference type="Proteomes" id="UP000253090"/>
    </source>
</evidence>
<dbReference type="InterPro" id="IPR000223">
    <property type="entry name" value="Pept_S26A_signal_pept_1"/>
</dbReference>
<feature type="active site" evidence="7">
    <location>
        <position position="115"/>
    </location>
</feature>
<comment type="similarity">
    <text evidence="3 9">Belongs to the peptidase S26 family.</text>
</comment>
<keyword evidence="8" id="KW-0812">Transmembrane</keyword>
<dbReference type="EC" id="3.4.21.89" evidence="4 8"/>
<dbReference type="PROSITE" id="PS00501">
    <property type="entry name" value="SPASE_I_1"/>
    <property type="match status" value="1"/>
</dbReference>
<dbReference type="PROSITE" id="PS00760">
    <property type="entry name" value="SPASE_I_2"/>
    <property type="match status" value="1"/>
</dbReference>
<protein>
    <recommendedName>
        <fullName evidence="4 8">Signal peptidase I</fullName>
        <ecNumber evidence="4 8">3.4.21.89</ecNumber>
    </recommendedName>
</protein>
<dbReference type="SUPFAM" id="SSF51306">
    <property type="entry name" value="LexA/Signal peptidase"/>
    <property type="match status" value="1"/>
</dbReference>
<comment type="catalytic activity">
    <reaction evidence="1 8">
        <text>Cleavage of hydrophobic, N-terminal signal or leader sequences from secreted and periplasmic proteins.</text>
        <dbReference type="EC" id="3.4.21.89"/>
    </reaction>
</comment>
<evidence type="ECO:0000259" key="10">
    <source>
        <dbReference type="Pfam" id="PF10502"/>
    </source>
</evidence>
<evidence type="ECO:0000256" key="2">
    <source>
        <dbReference type="ARBA" id="ARBA00004401"/>
    </source>
</evidence>
<dbReference type="InterPro" id="IPR019756">
    <property type="entry name" value="Pept_S26A_signal_pept_1_Ser-AS"/>
</dbReference>
<evidence type="ECO:0000256" key="8">
    <source>
        <dbReference type="RuleBase" id="RU003993"/>
    </source>
</evidence>
<name>A0A369B3U6_9BACL</name>
<evidence type="ECO:0000256" key="3">
    <source>
        <dbReference type="ARBA" id="ARBA00009370"/>
    </source>
</evidence>
<dbReference type="InterPro" id="IPR019757">
    <property type="entry name" value="Pept_S26A_signal_pept_1_Lys-AS"/>
</dbReference>
<comment type="caution">
    <text evidence="11">The sequence shown here is derived from an EMBL/GenBank/DDBJ whole genome shotgun (WGS) entry which is preliminary data.</text>
</comment>
<gene>
    <name evidence="11" type="ORF">DFP94_11366</name>
</gene>
<keyword evidence="6 8" id="KW-0378">Hydrolase</keyword>
<comment type="subcellular location">
    <subcellularLocation>
        <location evidence="2">Cell membrane</location>
        <topology evidence="2">Single-pass type II membrane protein</topology>
    </subcellularLocation>
    <subcellularLocation>
        <location evidence="9">Membrane</location>
        <topology evidence="9">Single-pass type II membrane protein</topology>
    </subcellularLocation>
</comment>
<evidence type="ECO:0000256" key="4">
    <source>
        <dbReference type="ARBA" id="ARBA00013208"/>
    </source>
</evidence>
<keyword evidence="12" id="KW-1185">Reference proteome</keyword>
<evidence type="ECO:0000256" key="7">
    <source>
        <dbReference type="PIRSR" id="PIRSR600223-1"/>
    </source>
</evidence>
<keyword evidence="8" id="KW-1133">Transmembrane helix</keyword>